<gene>
    <name evidence="2" type="ORF">NC653_016795</name>
</gene>
<keyword evidence="3" id="KW-1185">Reference proteome</keyword>
<name>A0AAD6QNU9_9ROSI</name>
<dbReference type="Proteomes" id="UP001164929">
    <property type="component" value="Chromosome 6"/>
</dbReference>
<evidence type="ECO:0000313" key="2">
    <source>
        <dbReference type="EMBL" id="KAJ6993770.1"/>
    </source>
</evidence>
<accession>A0AAD6QNU9</accession>
<reference evidence="2" key="1">
    <citation type="journal article" date="2023" name="Mol. Ecol. Resour.">
        <title>Chromosome-level genome assembly of a triploid poplar Populus alba 'Berolinensis'.</title>
        <authorList>
            <person name="Chen S."/>
            <person name="Yu Y."/>
            <person name="Wang X."/>
            <person name="Wang S."/>
            <person name="Zhang T."/>
            <person name="Zhou Y."/>
            <person name="He R."/>
            <person name="Meng N."/>
            <person name="Wang Y."/>
            <person name="Liu W."/>
            <person name="Liu Z."/>
            <person name="Liu J."/>
            <person name="Guo Q."/>
            <person name="Huang H."/>
            <person name="Sederoff R.R."/>
            <person name="Wang G."/>
            <person name="Qu G."/>
            <person name="Chen S."/>
        </authorList>
    </citation>
    <scope>NUCLEOTIDE SEQUENCE</scope>
    <source>
        <strain evidence="2">SC-2020</strain>
    </source>
</reference>
<organism evidence="2 3">
    <name type="scientific">Populus alba x Populus x berolinensis</name>
    <dbReference type="NCBI Taxonomy" id="444605"/>
    <lineage>
        <taxon>Eukaryota</taxon>
        <taxon>Viridiplantae</taxon>
        <taxon>Streptophyta</taxon>
        <taxon>Embryophyta</taxon>
        <taxon>Tracheophyta</taxon>
        <taxon>Spermatophyta</taxon>
        <taxon>Magnoliopsida</taxon>
        <taxon>eudicotyledons</taxon>
        <taxon>Gunneridae</taxon>
        <taxon>Pentapetalae</taxon>
        <taxon>rosids</taxon>
        <taxon>fabids</taxon>
        <taxon>Malpighiales</taxon>
        <taxon>Salicaceae</taxon>
        <taxon>Saliceae</taxon>
        <taxon>Populus</taxon>
    </lineage>
</organism>
<protein>
    <submittedName>
        <fullName evidence="2">Uncharacterized protein</fullName>
    </submittedName>
</protein>
<feature type="region of interest" description="Disordered" evidence="1">
    <location>
        <begin position="1"/>
        <end position="20"/>
    </location>
</feature>
<dbReference type="EMBL" id="JAQIZT010000006">
    <property type="protein sequence ID" value="KAJ6993770.1"/>
    <property type="molecule type" value="Genomic_DNA"/>
</dbReference>
<proteinExistence type="predicted"/>
<evidence type="ECO:0000313" key="3">
    <source>
        <dbReference type="Proteomes" id="UP001164929"/>
    </source>
</evidence>
<evidence type="ECO:0000256" key="1">
    <source>
        <dbReference type="SAM" id="MobiDB-lite"/>
    </source>
</evidence>
<sequence>MPVVVGQGEPKEKGEAKKKPDLQAILWTHEKTKPSSPEGFLEKGTPTCAALGFAVHEKKWTDGSIPSDAVSSDLASFGKVLRMAFRTGCLFLPLLK</sequence>
<comment type="caution">
    <text evidence="2">The sequence shown here is derived from an EMBL/GenBank/DDBJ whole genome shotgun (WGS) entry which is preliminary data.</text>
</comment>
<feature type="compositionally biased region" description="Basic and acidic residues" evidence="1">
    <location>
        <begin position="9"/>
        <end position="20"/>
    </location>
</feature>
<dbReference type="AlphaFoldDB" id="A0AAD6QNU9"/>